<proteinExistence type="predicted"/>
<keyword evidence="1" id="KW-0175">Coiled coil</keyword>
<dbReference type="AlphaFoldDB" id="A0A7C9RGD4"/>
<dbReference type="Proteomes" id="UP000480266">
    <property type="component" value="Unassembled WGS sequence"/>
</dbReference>
<keyword evidence="2" id="KW-1133">Transmembrane helix</keyword>
<evidence type="ECO:0000256" key="2">
    <source>
        <dbReference type="SAM" id="Phobius"/>
    </source>
</evidence>
<gene>
    <name evidence="3" type="ORF">G4V63_13560</name>
</gene>
<protein>
    <submittedName>
        <fullName evidence="3">Uncharacterized protein</fullName>
    </submittedName>
</protein>
<evidence type="ECO:0000313" key="4">
    <source>
        <dbReference type="Proteomes" id="UP000480266"/>
    </source>
</evidence>
<evidence type="ECO:0000256" key="1">
    <source>
        <dbReference type="SAM" id="Coils"/>
    </source>
</evidence>
<keyword evidence="4" id="KW-1185">Reference proteome</keyword>
<comment type="caution">
    <text evidence="3">The sequence shown here is derived from an EMBL/GenBank/DDBJ whole genome shotgun (WGS) entry which is preliminary data.</text>
</comment>
<feature type="transmembrane region" description="Helical" evidence="2">
    <location>
        <begin position="49"/>
        <end position="72"/>
    </location>
</feature>
<dbReference type="EMBL" id="JAAMRR010000712">
    <property type="protein sequence ID" value="NGX96202.1"/>
    <property type="molecule type" value="Genomic_DNA"/>
</dbReference>
<name>A0A7C9RGD4_9BRAD</name>
<accession>A0A7C9RGD4</accession>
<reference evidence="3" key="1">
    <citation type="submission" date="2020-02" db="EMBL/GenBank/DDBJ databases">
        <title>Draft genome sequence of Candidatus Afipia apatlaquensis IBT-C3, a potential strain for decolorization of textile dyes.</title>
        <authorList>
            <person name="Sanchez-Reyes A."/>
            <person name="Breton-Deval L."/>
            <person name="Mangelson H."/>
            <person name="Sanchez-Flores A."/>
        </authorList>
    </citation>
    <scope>NUCLEOTIDE SEQUENCE [LARGE SCALE GENOMIC DNA]</scope>
    <source>
        <strain evidence="3">IBT-C3</strain>
    </source>
</reference>
<keyword evidence="2" id="KW-0472">Membrane</keyword>
<organism evidence="3 4">
    <name type="scientific">Candidatus Afipia apatlaquensis</name>
    <dbReference type="NCBI Taxonomy" id="2712852"/>
    <lineage>
        <taxon>Bacteria</taxon>
        <taxon>Pseudomonadati</taxon>
        <taxon>Pseudomonadota</taxon>
        <taxon>Alphaproteobacteria</taxon>
        <taxon>Hyphomicrobiales</taxon>
        <taxon>Nitrobacteraceae</taxon>
        <taxon>Afipia</taxon>
    </lineage>
</organism>
<evidence type="ECO:0000313" key="3">
    <source>
        <dbReference type="EMBL" id="NGX96202.1"/>
    </source>
</evidence>
<keyword evidence="2" id="KW-0812">Transmembrane</keyword>
<feature type="coiled-coil region" evidence="1">
    <location>
        <begin position="6"/>
        <end position="33"/>
    </location>
</feature>
<sequence>MTSQHEDTLRERVARLETKVDHLSEALDKAITKVDEMHGIMMQAKGARWVLIAAASIAGALAGFAAKFTGLIGGLPR</sequence>